<comment type="caution">
    <text evidence="1">The sequence shown here is derived from an EMBL/GenBank/DDBJ whole genome shotgun (WGS) entry which is preliminary data.</text>
</comment>
<reference evidence="1 2" key="1">
    <citation type="submission" date="2024-02" db="EMBL/GenBank/DDBJ databases">
        <authorList>
            <person name="Daric V."/>
            <person name="Darras S."/>
        </authorList>
    </citation>
    <scope>NUCLEOTIDE SEQUENCE [LARGE SCALE GENOMIC DNA]</scope>
</reference>
<keyword evidence="2" id="KW-1185">Reference proteome</keyword>
<accession>A0ABP0FTP3</accession>
<evidence type="ECO:0000313" key="2">
    <source>
        <dbReference type="Proteomes" id="UP001642483"/>
    </source>
</evidence>
<proteinExistence type="predicted"/>
<name>A0ABP0FTP3_CLALP</name>
<evidence type="ECO:0000313" key="1">
    <source>
        <dbReference type="EMBL" id="CAK8682693.1"/>
    </source>
</evidence>
<organism evidence="1 2">
    <name type="scientific">Clavelina lepadiformis</name>
    <name type="common">Light-bulb sea squirt</name>
    <name type="synonym">Ascidia lepadiformis</name>
    <dbReference type="NCBI Taxonomy" id="159417"/>
    <lineage>
        <taxon>Eukaryota</taxon>
        <taxon>Metazoa</taxon>
        <taxon>Chordata</taxon>
        <taxon>Tunicata</taxon>
        <taxon>Ascidiacea</taxon>
        <taxon>Aplousobranchia</taxon>
        <taxon>Clavelinidae</taxon>
        <taxon>Clavelina</taxon>
    </lineage>
</organism>
<protein>
    <submittedName>
        <fullName evidence="1">Uncharacterized protein</fullName>
    </submittedName>
</protein>
<dbReference type="EMBL" id="CAWYQH010000096">
    <property type="protein sequence ID" value="CAK8682693.1"/>
    <property type="molecule type" value="Genomic_DNA"/>
</dbReference>
<gene>
    <name evidence="1" type="ORF">CVLEPA_LOCUS13337</name>
</gene>
<sequence length="96" mass="10564">MILSKLLTSELATSLNWMGKGHKRGMHSSQLAKAVIDAAKKSGIKEAKALALQRLSVVGRQKQVISPTLVLELSCYLGCIFSLESRQMYLRVFVVS</sequence>
<dbReference type="Proteomes" id="UP001642483">
    <property type="component" value="Unassembled WGS sequence"/>
</dbReference>